<keyword evidence="1" id="KW-0732">Signal</keyword>
<feature type="signal peptide" evidence="1">
    <location>
        <begin position="1"/>
        <end position="21"/>
    </location>
</feature>
<dbReference type="SUPFAM" id="SSF63825">
    <property type="entry name" value="YWTD domain"/>
    <property type="match status" value="2"/>
</dbReference>
<evidence type="ECO:0000256" key="1">
    <source>
        <dbReference type="SAM" id="SignalP"/>
    </source>
</evidence>
<gene>
    <name evidence="2" type="ORF">AKO1_012380</name>
</gene>
<keyword evidence="3" id="KW-1185">Reference proteome</keyword>
<reference evidence="2 3" key="1">
    <citation type="submission" date="2024-03" db="EMBL/GenBank/DDBJ databases">
        <title>The Acrasis kona genome and developmental transcriptomes reveal deep origins of eukaryotic multicellular pathways.</title>
        <authorList>
            <person name="Sheikh S."/>
            <person name="Fu C.-J."/>
            <person name="Brown M.W."/>
            <person name="Baldauf S.L."/>
        </authorList>
    </citation>
    <scope>NUCLEOTIDE SEQUENCE [LARGE SCALE GENOMIC DNA]</scope>
    <source>
        <strain evidence="2 3">ATCC MYA-3509</strain>
    </source>
</reference>
<feature type="non-terminal residue" evidence="2">
    <location>
        <position position="1562"/>
    </location>
</feature>
<feature type="chain" id="PRO_5043957657" description="NHL repeat containing protein" evidence="1">
    <location>
        <begin position="22"/>
        <end position="1562"/>
    </location>
</feature>
<name>A0AAW2ZF56_9EUKA</name>
<evidence type="ECO:0008006" key="4">
    <source>
        <dbReference type="Google" id="ProtNLM"/>
    </source>
</evidence>
<protein>
    <recommendedName>
        <fullName evidence="4">NHL repeat containing protein</fullName>
    </recommendedName>
</protein>
<dbReference type="Gene3D" id="2.120.10.30">
    <property type="entry name" value="TolB, C-terminal domain"/>
    <property type="match status" value="10"/>
</dbReference>
<dbReference type="EMBL" id="JAOPGA020001345">
    <property type="protein sequence ID" value="KAL0487440.1"/>
    <property type="molecule type" value="Genomic_DNA"/>
</dbReference>
<evidence type="ECO:0000313" key="3">
    <source>
        <dbReference type="Proteomes" id="UP001431209"/>
    </source>
</evidence>
<dbReference type="SUPFAM" id="SSF101898">
    <property type="entry name" value="NHL repeat"/>
    <property type="match status" value="2"/>
</dbReference>
<accession>A0AAW2ZF56</accession>
<dbReference type="Proteomes" id="UP001431209">
    <property type="component" value="Unassembled WGS sequence"/>
</dbReference>
<dbReference type="PANTHER" id="PTHR46388:SF2">
    <property type="entry name" value="NHL REPEAT-CONTAINING PROTEIN 2"/>
    <property type="match status" value="1"/>
</dbReference>
<dbReference type="SUPFAM" id="SSF75011">
    <property type="entry name" value="3-carboxy-cis,cis-mucoante lactonizing enzyme"/>
    <property type="match status" value="1"/>
</dbReference>
<sequence>MLTVAKRVYLCILMLSTIAVGLPQIDLLIGRNWNVNLGSLNVNAQLSTPVGHTYDEVNNLLYVCDIDTNTVKVSNLLTNFTSVFAGNGVIGYSGDEGLATKAQLRNPYLVAVDNANNLVYIADYGNNVIREVNRTSNIIRTVVGTGVGGTSSDGTIATIANIQKTAGIVLDTKRNLLIFSEEGYHTIRAWNRTSNKVFTIAGISGQSGYTGNGASATSAKLCSPSGMYLDSTNVLWVAEFCNHAVRTIDLNTGIINAFAGYNGAGYLGDGGLATNAKLNTVSDVCFDEKNKLVYLSDNLNYAVRVVNITTNIITTLAGTGILGYPLDGGLAKQTTFGIINRLALDKTRNLLYIVDRSNQVVKSVDLRTNIVNTVVGGPVSYQGPASNVRNFGIIYAAKLDGARNLLYYSDSSKHVVRVMDLNSGNVRTVAGVGYSGISADNVTALSPIGNPTGIAVDSARNLVYFNEWNNHMIRVVNMTTGTMSIVAGIGTCGYSGDNGAAILAAICEPHSLVLDVMQNFLYVSSPVSNVIRVISIQSGIITTFAGTGVAGYSETGPATSTLLRSPGPMSIDYTNNLLYFVEFNNSVVRVVNRATGVISRVAGTPSESSYSGDGGTPLSASFMKPSCVTFDSLNNLLYVCDVDASLVRSIDLTKNVINRIGGKLSTVTSTGDGNLIGRSTFDTLVYIEYDPVANKMYTCERFGIRVVSDNSIVNTIVGRWSITSPATAINTQPSGVQGVYLDERRRLLYVFDTTDMVIRQVNLASESMTVFAGTGVRGYTGDGGLATSATLNEPRHAAIDPNTNVMYITDSANHAIRQIDLNTGIITTYAGIGVQGFTADGNPALNNPLFRPGCLALDLTLNVLYYTEEGPSHMLRYINRTNGNIYTVAGVYGQSGFSTTPEVANTSLLSYPYGVSIDYVNNLLYVSELSGIVRYVNRTDGLLYLFAGVGYNGYYGDGGDALNAWFNVPCDTAVDPVRKRVYIADFSNYVIRMVDTDTNIISLLAGTPNMVGIGEDYVPATQIKMGMPNRLSLDVYNNQLYWADFATNSVKQLDLNTNKVRTIVGTSSHYNGPAIYQRLHRLYGITLDLVNDLMYLPDNNANTIKVVDRKTNTISNLAGKHAIAGYSGDGGPAKEALLRNPTQVAVDIDDNLVYFTDHYNHVVRMINRTSGVITTIAGNGVSGYSGDGGPASASMISYPYGIIFDKVNRILYITCTGIYHIIRAVSSTGIITTVAGTGSGGLFNGNNIPATSAVLNYPTSMALDYDRNLLYFADQSTHVVRAINRTSGTIEVIAGIPHQISYTGDGYLALNATFNNPSGVAFDATKSLLYVADFGNSVVRVIDLLTNIITTFAGNGAVGSTGDLNIATRASFNLPVAVAFDSVYNSVYIADISDVRIVYTDNTEVAPMVTPVMRSSSLSTINTLPTPWSCVWSPSDSNYVPGRINASNVAECMSSDGITCSWSTDCQSTLLNPPSPLRTASFSGLTSPFSFVVTSTCLPYNNWMCALNQYFAAVPTYWACIYSPTDYAYVPGRLTFDNRTEAMSWSSTLNQCLNVIYSPPSK</sequence>
<dbReference type="InterPro" id="IPR011042">
    <property type="entry name" value="6-blade_b-propeller_TolB-like"/>
</dbReference>
<dbReference type="PANTHER" id="PTHR46388">
    <property type="entry name" value="NHL REPEAT-CONTAINING PROTEIN 2"/>
    <property type="match status" value="1"/>
</dbReference>
<dbReference type="InterPro" id="IPR000033">
    <property type="entry name" value="LDLR_classB_rpt"/>
</dbReference>
<organism evidence="2 3">
    <name type="scientific">Acrasis kona</name>
    <dbReference type="NCBI Taxonomy" id="1008807"/>
    <lineage>
        <taxon>Eukaryota</taxon>
        <taxon>Discoba</taxon>
        <taxon>Heterolobosea</taxon>
        <taxon>Tetramitia</taxon>
        <taxon>Eutetramitia</taxon>
        <taxon>Acrasidae</taxon>
        <taxon>Acrasis</taxon>
    </lineage>
</organism>
<comment type="caution">
    <text evidence="2">The sequence shown here is derived from an EMBL/GenBank/DDBJ whole genome shotgun (WGS) entry which is preliminary data.</text>
</comment>
<evidence type="ECO:0000313" key="2">
    <source>
        <dbReference type="EMBL" id="KAL0487440.1"/>
    </source>
</evidence>
<proteinExistence type="predicted"/>
<dbReference type="SMART" id="SM00135">
    <property type="entry name" value="LY"/>
    <property type="match status" value="9"/>
</dbReference>